<accession>A0AA43GQP7</accession>
<evidence type="ECO:0000313" key="4">
    <source>
        <dbReference type="Proteomes" id="UP001159387"/>
    </source>
</evidence>
<keyword evidence="4" id="KW-1185">Reference proteome</keyword>
<dbReference type="Proteomes" id="UP001159387">
    <property type="component" value="Unassembled WGS sequence"/>
</dbReference>
<feature type="domain" description="GmrSD restriction endonucleases C-terminal" evidence="2">
    <location>
        <begin position="438"/>
        <end position="598"/>
    </location>
</feature>
<dbReference type="RefSeq" id="WP_280654017.1">
    <property type="nucleotide sequence ID" value="NZ_JANQDH010000039.1"/>
</dbReference>
<evidence type="ECO:0000259" key="2">
    <source>
        <dbReference type="Pfam" id="PF07510"/>
    </source>
</evidence>
<keyword evidence="3" id="KW-0540">Nuclease</keyword>
<dbReference type="GO" id="GO:0004519">
    <property type="term" value="F:endonuclease activity"/>
    <property type="evidence" value="ECO:0007669"/>
    <property type="project" value="UniProtKB-KW"/>
</dbReference>
<dbReference type="Pfam" id="PF07510">
    <property type="entry name" value="GmrSD_C"/>
    <property type="match status" value="1"/>
</dbReference>
<dbReference type="PANTHER" id="PTHR35149">
    <property type="entry name" value="SLL5132 PROTEIN"/>
    <property type="match status" value="1"/>
</dbReference>
<dbReference type="InterPro" id="IPR004919">
    <property type="entry name" value="GmrSD_N"/>
</dbReference>
<evidence type="ECO:0000259" key="1">
    <source>
        <dbReference type="Pfam" id="PF03235"/>
    </source>
</evidence>
<keyword evidence="3" id="KW-0255">Endonuclease</keyword>
<evidence type="ECO:0000313" key="3">
    <source>
        <dbReference type="EMBL" id="MDH6060008.1"/>
    </source>
</evidence>
<dbReference type="AlphaFoldDB" id="A0AA43GQP7"/>
<reference evidence="3 4" key="1">
    <citation type="journal article" date="2023" name="J. Phycol.">
        <title>Chrysosporum ovalisporum is synonymous with the true-branching cyanobacterium Umezakia natans (Nostocales/Aphanizomenonaceae).</title>
        <authorList>
            <person name="McGregor G.B."/>
            <person name="Sendall B.C."/>
            <person name="Niiyama Y."/>
            <person name="Tuji A."/>
            <person name="Willis A."/>
        </authorList>
    </citation>
    <scope>NUCLEOTIDE SEQUENCE [LARGE SCALE GENOMIC DNA]</scope>
    <source>
        <strain evidence="3 4">ANA360D</strain>
    </source>
</reference>
<dbReference type="PANTHER" id="PTHR35149:SF2">
    <property type="entry name" value="DUF262 DOMAIN-CONTAINING PROTEIN"/>
    <property type="match status" value="1"/>
</dbReference>
<organism evidence="3 4">
    <name type="scientific">Chrysosporum bergii ANA360D</name>
    <dbReference type="NCBI Taxonomy" id="617107"/>
    <lineage>
        <taxon>Bacteria</taxon>
        <taxon>Bacillati</taxon>
        <taxon>Cyanobacteriota</taxon>
        <taxon>Cyanophyceae</taxon>
        <taxon>Nostocales</taxon>
        <taxon>Nodulariaceae</taxon>
        <taxon>Chrysosporum</taxon>
    </lineage>
</organism>
<comment type="caution">
    <text evidence="3">The sequence shown here is derived from an EMBL/GenBank/DDBJ whole genome shotgun (WGS) entry which is preliminary data.</text>
</comment>
<sequence length="619" mass="72623">MKEIQGDAKTIRQLLSGNKYAIDYYQREYKWQTKHLQELLEDLVGKFLNDFEPSHERQAVEKYGNYFLGSIIISQKERQKFIIDGQQRLTTLSLLLIFLHNLQKNCPDQVKLDDLIFSERYSQKSFNLNVEERNACMEALFNETPFDDTEQPESVKNIVARYADIKEYFPEDLTGEALPYFIDWLIENVYIVEITAYSDEDAYTIFETMNDRGLSLTPTDMLKGFLLANISDETKKVQANQLWKNWVNKLVELGKDEEADSIKTWLRSQYAQTIRERKKGAVPGDFDRIGTEFHRWVRDHKPQIGLNKSADFVGFIEQDFVFYTRQFLRLRKASISLQPGLEEVFYNAQHGFTLQYPLLLAPLHPDDHLDVVNQKIRLVASFLDILLARRLWNSRTITYNTMQYAMFVVMRDIRGKTPAELVTILRRKLDAESEVFASNDRLRLHKQNYKAIYQFLARITDHIERESGLKSRYSEYIATGTNRYEIEHIWASDFLVYGEQFSSPVDCVKEFPYPDDFDAYRNRIGGLLLLPKSFNASYGDLPYAKKLPHYYSQNLLAQSLNSQCYNHNPGFLKYKGRSGLPFQPHDEFKKADLDARQKLYQKIAEEIWNPERLNKIVEP</sequence>
<protein>
    <submittedName>
        <fullName evidence="3">DUF262 domain-containing HNH endonuclease family protein</fullName>
    </submittedName>
</protein>
<feature type="domain" description="GmrSD restriction endonucleases N-terminal" evidence="1">
    <location>
        <begin position="11"/>
        <end position="226"/>
    </location>
</feature>
<proteinExistence type="predicted"/>
<dbReference type="EMBL" id="JANQDH010000039">
    <property type="protein sequence ID" value="MDH6060008.1"/>
    <property type="molecule type" value="Genomic_DNA"/>
</dbReference>
<dbReference type="Pfam" id="PF03235">
    <property type="entry name" value="GmrSD_N"/>
    <property type="match status" value="1"/>
</dbReference>
<name>A0AA43GQP7_9CYAN</name>
<dbReference type="InterPro" id="IPR011089">
    <property type="entry name" value="GmrSD_C"/>
</dbReference>
<gene>
    <name evidence="3" type="ORF">NWP17_06085</name>
</gene>
<keyword evidence="3" id="KW-0378">Hydrolase</keyword>